<accession>A0A850HEL5</accession>
<dbReference type="RefSeq" id="WP_176273824.1">
    <property type="nucleotide sequence ID" value="NZ_JABWTA010000001.1"/>
</dbReference>
<evidence type="ECO:0000313" key="2">
    <source>
        <dbReference type="EMBL" id="NVE95621.1"/>
    </source>
</evidence>
<organism evidence="2 3">
    <name type="scientific">Altererythrobacter lutimaris</name>
    <dbReference type="NCBI Taxonomy" id="2743979"/>
    <lineage>
        <taxon>Bacteria</taxon>
        <taxon>Pseudomonadati</taxon>
        <taxon>Pseudomonadota</taxon>
        <taxon>Alphaproteobacteria</taxon>
        <taxon>Sphingomonadales</taxon>
        <taxon>Erythrobacteraceae</taxon>
        <taxon>Altererythrobacter</taxon>
    </lineage>
</organism>
<dbReference type="EMBL" id="JABWTA010000001">
    <property type="protein sequence ID" value="NVE95621.1"/>
    <property type="molecule type" value="Genomic_DNA"/>
</dbReference>
<comment type="caution">
    <text evidence="2">The sequence shown here is derived from an EMBL/GenBank/DDBJ whole genome shotgun (WGS) entry which is preliminary data.</text>
</comment>
<gene>
    <name evidence="2" type="ORF">HUO12_12000</name>
</gene>
<dbReference type="Proteomes" id="UP000546031">
    <property type="component" value="Unassembled WGS sequence"/>
</dbReference>
<evidence type="ECO:0000313" key="3">
    <source>
        <dbReference type="Proteomes" id="UP000546031"/>
    </source>
</evidence>
<name>A0A850HEL5_9SPHN</name>
<sequence>MKNCIALASLTAFVLAVPAQAETRLEPGIWTNTEDVYFAEEEGRERAEWRAYEISNDRQWRLIDEFGKPVDGIDGQWTVGAIPSLTEREEGGWQIGASELRKANPFSCWVSVRKYAAKEDGSPDWTFARDLQIFDQGGRILVKGNGDAPDVTFRMRNVTWAKGSRNKPSLVLYVHKDDPVLAESYSWASPDTDMVGINLRWVQGSCSRVQGN</sequence>
<feature type="signal peptide" evidence="1">
    <location>
        <begin position="1"/>
        <end position="21"/>
    </location>
</feature>
<keyword evidence="3" id="KW-1185">Reference proteome</keyword>
<protein>
    <submittedName>
        <fullName evidence="2">Uncharacterized protein</fullName>
    </submittedName>
</protein>
<evidence type="ECO:0000256" key="1">
    <source>
        <dbReference type="SAM" id="SignalP"/>
    </source>
</evidence>
<reference evidence="2 3" key="1">
    <citation type="submission" date="2020-06" db="EMBL/GenBank/DDBJ databases">
        <title>Altererythrobacter lutimaris sp. nov., a marine bacterium isolated from a tidal flat.</title>
        <authorList>
            <person name="Kim D."/>
            <person name="Yoo Y."/>
            <person name="Kim J.-J."/>
        </authorList>
    </citation>
    <scope>NUCLEOTIDE SEQUENCE [LARGE SCALE GENOMIC DNA]</scope>
    <source>
        <strain evidence="2 3">JGD-16</strain>
    </source>
</reference>
<dbReference type="AlphaFoldDB" id="A0A850HEL5"/>
<feature type="chain" id="PRO_5032980055" evidence="1">
    <location>
        <begin position="22"/>
        <end position="212"/>
    </location>
</feature>
<keyword evidence="1" id="KW-0732">Signal</keyword>
<proteinExistence type="predicted"/>